<feature type="region of interest" description="Disordered" evidence="1">
    <location>
        <begin position="31"/>
        <end position="90"/>
    </location>
</feature>
<sequence length="121" mass="13281">MDMVSSCQSNNIHQKSSSDFLAPAFWHRTSQSTTDCVDLEPPKRKRKASEKNSAPARTRAQTPRAKAPKKGKKKAATAMSDVTDEETVHEEADVAENASIALPQPPISWVCSSKQRVSVML</sequence>
<feature type="compositionally biased region" description="Low complexity" evidence="1">
    <location>
        <begin position="54"/>
        <end position="65"/>
    </location>
</feature>
<comment type="caution">
    <text evidence="2">The sequence shown here is derived from an EMBL/GenBank/DDBJ whole genome shotgun (WGS) entry which is preliminary data.</text>
</comment>
<name>A0AAI8Z3G6_9PEZI</name>
<protein>
    <submittedName>
        <fullName evidence="2">Uncharacterized protein</fullName>
    </submittedName>
</protein>
<reference evidence="2" key="1">
    <citation type="submission" date="2023-11" db="EMBL/GenBank/DDBJ databases">
        <authorList>
            <person name="Alioto T."/>
            <person name="Alioto T."/>
            <person name="Gomez Garrido J."/>
        </authorList>
    </citation>
    <scope>NUCLEOTIDE SEQUENCE</scope>
</reference>
<evidence type="ECO:0000256" key="1">
    <source>
        <dbReference type="SAM" id="MobiDB-lite"/>
    </source>
</evidence>
<keyword evidence="3" id="KW-1185">Reference proteome</keyword>
<proteinExistence type="predicted"/>
<evidence type="ECO:0000313" key="2">
    <source>
        <dbReference type="EMBL" id="CAK4031814.1"/>
    </source>
</evidence>
<accession>A0AAI8Z3G6</accession>
<gene>
    <name evidence="2" type="ORF">LECACI_7A006972</name>
</gene>
<dbReference type="Proteomes" id="UP001296104">
    <property type="component" value="Unassembled WGS sequence"/>
</dbReference>
<feature type="compositionally biased region" description="Basic residues" evidence="1">
    <location>
        <begin position="66"/>
        <end position="75"/>
    </location>
</feature>
<dbReference type="AlphaFoldDB" id="A0AAI8Z3G6"/>
<dbReference type="EMBL" id="CAVMBE010000053">
    <property type="protein sequence ID" value="CAK4031814.1"/>
    <property type="molecule type" value="Genomic_DNA"/>
</dbReference>
<evidence type="ECO:0000313" key="3">
    <source>
        <dbReference type="Proteomes" id="UP001296104"/>
    </source>
</evidence>
<organism evidence="2 3">
    <name type="scientific">Lecanosticta acicola</name>
    <dbReference type="NCBI Taxonomy" id="111012"/>
    <lineage>
        <taxon>Eukaryota</taxon>
        <taxon>Fungi</taxon>
        <taxon>Dikarya</taxon>
        <taxon>Ascomycota</taxon>
        <taxon>Pezizomycotina</taxon>
        <taxon>Dothideomycetes</taxon>
        <taxon>Dothideomycetidae</taxon>
        <taxon>Mycosphaerellales</taxon>
        <taxon>Mycosphaerellaceae</taxon>
        <taxon>Lecanosticta</taxon>
    </lineage>
</organism>